<feature type="compositionally biased region" description="Polar residues" evidence="1">
    <location>
        <begin position="417"/>
        <end position="427"/>
    </location>
</feature>
<feature type="region of interest" description="Disordered" evidence="1">
    <location>
        <begin position="370"/>
        <end position="577"/>
    </location>
</feature>
<dbReference type="OrthoDB" id="10690205at2759"/>
<comment type="caution">
    <text evidence="3">The sequence shown here is derived from an EMBL/GenBank/DDBJ whole genome shotgun (WGS) entry which is preliminary data.</text>
</comment>
<feature type="compositionally biased region" description="Basic and acidic residues" evidence="1">
    <location>
        <begin position="246"/>
        <end position="258"/>
    </location>
</feature>
<evidence type="ECO:0000313" key="4">
    <source>
        <dbReference type="Proteomes" id="UP000324585"/>
    </source>
</evidence>
<feature type="compositionally biased region" description="Polar residues" evidence="1">
    <location>
        <begin position="379"/>
        <end position="392"/>
    </location>
</feature>
<dbReference type="EMBL" id="VRMN01000004">
    <property type="protein sequence ID" value="KAA8494443.1"/>
    <property type="molecule type" value="Genomic_DNA"/>
</dbReference>
<evidence type="ECO:0008006" key="5">
    <source>
        <dbReference type="Google" id="ProtNLM"/>
    </source>
</evidence>
<proteinExistence type="predicted"/>
<feature type="compositionally biased region" description="Polar residues" evidence="1">
    <location>
        <begin position="342"/>
        <end position="351"/>
    </location>
</feature>
<reference evidence="4" key="1">
    <citation type="journal article" date="2019" name="Nat. Commun.">
        <title>Expansion of phycobilisome linker gene families in mesophilic red algae.</title>
        <authorList>
            <person name="Lee J."/>
            <person name="Kim D."/>
            <person name="Bhattacharya D."/>
            <person name="Yoon H.S."/>
        </authorList>
    </citation>
    <scope>NUCLEOTIDE SEQUENCE [LARGE SCALE GENOMIC DNA]</scope>
    <source>
        <strain evidence="4">CCMP 1328</strain>
    </source>
</reference>
<feature type="compositionally biased region" description="Basic and acidic residues" evidence="1">
    <location>
        <begin position="213"/>
        <end position="231"/>
    </location>
</feature>
<dbReference type="AlphaFoldDB" id="A0A5J4YUK3"/>
<protein>
    <recommendedName>
        <fullName evidence="5">Nucleotide-diphospho-sugar transferase domain-containing protein</fullName>
    </recommendedName>
</protein>
<dbReference type="Proteomes" id="UP000324585">
    <property type="component" value="Unassembled WGS sequence"/>
</dbReference>
<sequence length="986" mass="106164">MEPYGGMPQPYRPPRGVSQQTAFQRAGGAPLTTEAWGAPAAALGPQLAAYPNAPYESSAHASGTAMYAAAPAAYANGNGYTNGYQRYYSQQPDTYSPHAYAAAGKSLPSALQPQTWKNWLRLKLRGLGVKNHHQHVVALVVCLFFLVLLLLALKSLPSLTSLTYEEQARQAFELHESIQDASMGTESNSDLPKQASTTNEDAANIRAAARETPSPDRPSEPQSRSEAEGLDRPFAPPVKPGAQEQMQERRQVTAEIEAKQPPVRLASWDRNRHANAEDERIRGENLARDAPGSEPRVPSEEGVHALSIEGKASPRDILKHLANQPFSNGEDSTERAAARNPSVGTSSTAGLNQRVIDSLRADGANNAWQKDGAAMDTVSRANPGSSLLTNAEDSGAVQRPAAGKDASSEDPFKYLAKSQSNVGSSDDSQPEDAVPSLASSSFSGFSGFLGQSGTQSNSTSDVTGASSSAGVGTSAGTGAANSLDNPALRPDVAPVVNSAGSSTFADANRRADSPDVEDGGRDSFATGGDLSASPSRHESSNSGSVGVGFSRPGASDSDGRHRSPLGGLRARSDQAPDRLASAHALTQLLSHGQAQGREPVEAKSFQRPSSLSDIMTGHRGQAQVVGSTAQVDVRATPGDFLVFEPTNHFDVNLLISQMHEVGEYTGFLPRGSAPMGVVTYIVAPNAGVARQMEAITTFTRIQAIGIPGIHEPWKVPITLFTTAKTMEHLAAHWSRDPPHSMSWPFDKVVLLDHTQLVETVEQYSLPSCCSTGCCKHPNAGTKRDKWAMKIAAIRQSPYDVTLYVDSDIYACDAQGMAEHVRSVLDGSFDLRITDDKQNGGGDLGADITANGTTIPVKFFERNTGLIVYNKHVPAMRELLDKYSRFYLEQLVHNPTIKHDQPAFRRALYEQFDGIKYKEIPRTEHCRGTWMYRVDDDSALKSLDCIYAHGDNRTRPERLVEFPCRGDPLDKYIPLIGRIAQNGLTWK</sequence>
<feature type="compositionally biased region" description="Low complexity" evidence="1">
    <location>
        <begin position="436"/>
        <end position="482"/>
    </location>
</feature>
<keyword evidence="4" id="KW-1185">Reference proteome</keyword>
<name>A0A5J4YUK3_PORPP</name>
<evidence type="ECO:0000313" key="3">
    <source>
        <dbReference type="EMBL" id="KAA8494443.1"/>
    </source>
</evidence>
<keyword evidence="2" id="KW-0472">Membrane</keyword>
<feature type="compositionally biased region" description="Basic and acidic residues" evidence="1">
    <location>
        <begin position="507"/>
        <end position="521"/>
    </location>
</feature>
<keyword evidence="2" id="KW-0812">Transmembrane</keyword>
<accession>A0A5J4YUK3</accession>
<evidence type="ECO:0000256" key="1">
    <source>
        <dbReference type="SAM" id="MobiDB-lite"/>
    </source>
</evidence>
<organism evidence="3 4">
    <name type="scientific">Porphyridium purpureum</name>
    <name type="common">Red alga</name>
    <name type="synonym">Porphyridium cruentum</name>
    <dbReference type="NCBI Taxonomy" id="35688"/>
    <lineage>
        <taxon>Eukaryota</taxon>
        <taxon>Rhodophyta</taxon>
        <taxon>Bangiophyceae</taxon>
        <taxon>Porphyridiales</taxon>
        <taxon>Porphyridiaceae</taxon>
        <taxon>Porphyridium</taxon>
    </lineage>
</organism>
<evidence type="ECO:0000256" key="2">
    <source>
        <dbReference type="SAM" id="Phobius"/>
    </source>
</evidence>
<feature type="region of interest" description="Disordered" evidence="1">
    <location>
        <begin position="323"/>
        <end position="351"/>
    </location>
</feature>
<feature type="transmembrane region" description="Helical" evidence="2">
    <location>
        <begin position="135"/>
        <end position="153"/>
    </location>
</feature>
<feature type="region of interest" description="Disordered" evidence="1">
    <location>
        <begin position="181"/>
        <end position="303"/>
    </location>
</feature>
<keyword evidence="2" id="KW-1133">Transmembrane helix</keyword>
<feature type="compositionally biased region" description="Polar residues" evidence="1">
    <location>
        <begin position="181"/>
        <end position="201"/>
    </location>
</feature>
<feature type="compositionally biased region" description="Basic and acidic residues" evidence="1">
    <location>
        <begin position="267"/>
        <end position="287"/>
    </location>
</feature>
<gene>
    <name evidence="3" type="ORF">FVE85_2684</name>
</gene>
<feature type="compositionally biased region" description="Low complexity" evidence="1">
    <location>
        <begin position="540"/>
        <end position="550"/>
    </location>
</feature>